<feature type="region of interest" description="Disordered" evidence="14">
    <location>
        <begin position="1"/>
        <end position="33"/>
    </location>
</feature>
<dbReference type="Pfam" id="PF03142">
    <property type="entry name" value="Chitin_synth_2"/>
    <property type="match status" value="1"/>
</dbReference>
<dbReference type="Pfam" id="PF01644">
    <property type="entry name" value="Chitin_synth_1"/>
    <property type="match status" value="1"/>
</dbReference>
<dbReference type="GO" id="GO:0006031">
    <property type="term" value="P:chitin biosynthetic process"/>
    <property type="evidence" value="ECO:0007669"/>
    <property type="project" value="TreeGrafter"/>
</dbReference>
<feature type="transmembrane region" description="Helical" evidence="15">
    <location>
        <begin position="854"/>
        <end position="881"/>
    </location>
</feature>
<feature type="compositionally biased region" description="Polar residues" evidence="14">
    <location>
        <begin position="365"/>
        <end position="376"/>
    </location>
</feature>
<evidence type="ECO:0000256" key="13">
    <source>
        <dbReference type="RuleBase" id="RU000669"/>
    </source>
</evidence>
<feature type="region of interest" description="Disordered" evidence="14">
    <location>
        <begin position="284"/>
        <end position="386"/>
    </location>
</feature>
<dbReference type="GO" id="GO:0004100">
    <property type="term" value="F:chitin synthase activity"/>
    <property type="evidence" value="ECO:0007669"/>
    <property type="project" value="InterPro"/>
</dbReference>
<keyword evidence="6 15" id="KW-0812">Transmembrane</keyword>
<evidence type="ECO:0000256" key="5">
    <source>
        <dbReference type="ARBA" id="ARBA00022679"/>
    </source>
</evidence>
<evidence type="ECO:0000256" key="2">
    <source>
        <dbReference type="ARBA" id="ARBA00005257"/>
    </source>
</evidence>
<accession>A0A168T6A8</accession>
<feature type="transmembrane region" description="Helical" evidence="15">
    <location>
        <begin position="1028"/>
        <end position="1052"/>
    </location>
</feature>
<dbReference type="PROSITE" id="PS01193">
    <property type="entry name" value="RIBOSOMAL_S8E"/>
    <property type="match status" value="1"/>
</dbReference>
<organism evidence="17">
    <name type="scientific">Absidia glauca</name>
    <name type="common">Pin mould</name>
    <dbReference type="NCBI Taxonomy" id="4829"/>
    <lineage>
        <taxon>Eukaryota</taxon>
        <taxon>Fungi</taxon>
        <taxon>Fungi incertae sedis</taxon>
        <taxon>Mucoromycota</taxon>
        <taxon>Mucoromycotina</taxon>
        <taxon>Mucoromycetes</taxon>
        <taxon>Mucorales</taxon>
        <taxon>Cunninghamellaceae</taxon>
        <taxon>Absidia</taxon>
    </lineage>
</organism>
<dbReference type="FunFam" id="1.10.168.20:FF:000001">
    <property type="entry name" value="40S ribosomal protein S8"/>
    <property type="match status" value="1"/>
</dbReference>
<dbReference type="GO" id="GO:0071555">
    <property type="term" value="P:cell wall organization"/>
    <property type="evidence" value="ECO:0007669"/>
    <property type="project" value="UniProtKB-KW"/>
</dbReference>
<dbReference type="STRING" id="4829.A0A168T6A8"/>
<dbReference type="PANTHER" id="PTHR22914:SF9">
    <property type="entry name" value="CHITIN SYNTHASE 1"/>
    <property type="match status" value="1"/>
</dbReference>
<proteinExistence type="inferred from homology"/>
<dbReference type="InterPro" id="IPR029044">
    <property type="entry name" value="Nucleotide-diphossugar_trans"/>
</dbReference>
<dbReference type="GO" id="GO:0006412">
    <property type="term" value="P:translation"/>
    <property type="evidence" value="ECO:0007669"/>
    <property type="project" value="InterPro"/>
</dbReference>
<dbReference type="Gene3D" id="3.10.290.70">
    <property type="match status" value="2"/>
</dbReference>
<keyword evidence="3" id="KW-1003">Cell membrane</keyword>
<dbReference type="AlphaFoldDB" id="A0A168T6A8"/>
<dbReference type="CDD" id="cd11380">
    <property type="entry name" value="Ribosomal_S8e_like"/>
    <property type="match status" value="1"/>
</dbReference>
<feature type="transmembrane region" description="Helical" evidence="15">
    <location>
        <begin position="822"/>
        <end position="842"/>
    </location>
</feature>
<dbReference type="Pfam" id="PF08407">
    <property type="entry name" value="Chitin_synth_1N"/>
    <property type="match status" value="1"/>
</dbReference>
<evidence type="ECO:0000256" key="8">
    <source>
        <dbReference type="ARBA" id="ARBA00022989"/>
    </source>
</evidence>
<gene>
    <name evidence="17" type="primary">ABSGL_15243.1 scaffold 16253</name>
</gene>
<dbReference type="InterPro" id="IPR004835">
    <property type="entry name" value="Chitin_synth"/>
</dbReference>
<comment type="function">
    <text evidence="12">Polymerizes chitin, a structural polymer of the cell wall and septum, by transferring the sugar moiety of UDP-GlcNAc to the non-reducing end of the growing chitin polymer.</text>
</comment>
<evidence type="ECO:0000313" key="18">
    <source>
        <dbReference type="Proteomes" id="UP000078561"/>
    </source>
</evidence>
<evidence type="ECO:0000256" key="6">
    <source>
        <dbReference type="ARBA" id="ARBA00022692"/>
    </source>
</evidence>
<evidence type="ECO:0000256" key="15">
    <source>
        <dbReference type="SAM" id="Phobius"/>
    </source>
</evidence>
<dbReference type="InParanoid" id="A0A168T6A8"/>
<reference evidence="17" key="1">
    <citation type="submission" date="2016-04" db="EMBL/GenBank/DDBJ databases">
        <authorList>
            <person name="Evans L.H."/>
            <person name="Alamgir A."/>
            <person name="Owens N."/>
            <person name="Weber N.D."/>
            <person name="Virtaneva K."/>
            <person name="Barbian K."/>
            <person name="Babar A."/>
            <person name="Rosenke K."/>
        </authorList>
    </citation>
    <scope>NUCLEOTIDE SEQUENCE [LARGE SCALE GENOMIC DNA]</scope>
    <source>
        <strain evidence="17">CBS 101.48</strain>
    </source>
</reference>
<evidence type="ECO:0000259" key="16">
    <source>
        <dbReference type="Pfam" id="PF08407"/>
    </source>
</evidence>
<dbReference type="InterPro" id="IPR022309">
    <property type="entry name" value="Ribosomal_Se8/biogenesis_NSA2"/>
</dbReference>
<dbReference type="InterPro" id="IPR018283">
    <property type="entry name" value="Ribosomal_eS8_CS"/>
</dbReference>
<evidence type="ECO:0000313" key="17">
    <source>
        <dbReference type="EMBL" id="SAM09549.1"/>
    </source>
</evidence>
<keyword evidence="11" id="KW-0961">Cell wall biogenesis/degradation</keyword>
<keyword evidence="18" id="KW-1185">Reference proteome</keyword>
<dbReference type="GO" id="GO:0030428">
    <property type="term" value="C:cell septum"/>
    <property type="evidence" value="ECO:0007669"/>
    <property type="project" value="TreeGrafter"/>
</dbReference>
<dbReference type="GO" id="GO:0005840">
    <property type="term" value="C:ribosome"/>
    <property type="evidence" value="ECO:0007669"/>
    <property type="project" value="UniProtKB-KW"/>
</dbReference>
<keyword evidence="9 15" id="KW-0472">Membrane</keyword>
<dbReference type="EMBL" id="LT555132">
    <property type="protein sequence ID" value="SAM09549.1"/>
    <property type="molecule type" value="Genomic_DNA"/>
</dbReference>
<dbReference type="OrthoDB" id="26569at2759"/>
<dbReference type="InterPro" id="IPR001047">
    <property type="entry name" value="Ribosomal_eS8"/>
</dbReference>
<evidence type="ECO:0000256" key="12">
    <source>
        <dbReference type="ARBA" id="ARBA00024009"/>
    </source>
</evidence>
<name>A0A168T6A8_ABSGL</name>
<dbReference type="GO" id="GO:0005886">
    <property type="term" value="C:plasma membrane"/>
    <property type="evidence" value="ECO:0007669"/>
    <property type="project" value="UniProtKB-SubCell"/>
</dbReference>
<evidence type="ECO:0000256" key="9">
    <source>
        <dbReference type="ARBA" id="ARBA00023136"/>
    </source>
</evidence>
<dbReference type="GO" id="GO:1990904">
    <property type="term" value="C:ribonucleoprotein complex"/>
    <property type="evidence" value="ECO:0007669"/>
    <property type="project" value="UniProtKB-KW"/>
</dbReference>
<comment type="similarity">
    <text evidence="2 13">Belongs to the eukaryotic ribosomal protein eS8 family.</text>
</comment>
<keyword evidence="5" id="KW-0808">Transferase</keyword>
<sequence length="1091" mass="124017">MGISRDSRHKRSATGARRSQYRKKRKFELGRQSANTKLGAKRIHLVRVRGGNYKHRALRLEAGNFSWGSEGVSRKTRVLTVVYNASNNELVRTNTLVKGAVIQIDATPFRQWYESHYAQVLGKKKAAAAKTEEVEHAADKKSNAVQKKIAARQATAAVDPLLDDQFAAGRLYAIIASRPGQSGRCDGYILEGKELEFYVKKIKKKSFSRSSSALLFLLHITHITCLGSYVFSSSYNGIHTCHCQCPAWPTLTLATRLVRVDLAFLFSSFPSFFFQNETTINMRSSVFTPPPPPLHMPQPGDHQPPSFPLQMPQPGDAHQEQQDQQQQQQQQPPPIRIESPLHILRPPAPSNNNDSPARYYPFTGNYYTNDRQQSGDPNPPPPLLYQQPHHIFYQHHESLEPDMIMMPVRVSPTPHLAPRRQKRRYNTTKRIKLTEGNLVLDCPVADQYLASVPLRVGKEFTHMRYTAVTNDPSDFSKYTLRQALIGRQTELFVCITMYNGTGSWEKVVVCIISDGREKMHPRVFDMLSALGIYQEGVAKNIVDYKPVQAHLYEYTTQLSLDPDLKFKNAENKIVPTQVLLCIKEKNQRKINSHRWFFQALCPIVQPNICMLFDVGTRPGPQSIYRLWKTFDLHANMSNILDKPLESVFGYISVLPGAFSAYRFAALQNDVNGHGPLEKYFLGESLHGDEAGIFEANMYLAEDRILCYELVAKKRANWVLHYVSGAYGETDVPSSVPEFLSQRRRWLNGSFFAGVYSLFHWGKIFKTDHSTGRKFLLLIELIYLSIQWLFSWFALANFFLSFYILTRSLSTMETPPFSQQAAYVIHIILVYIYGILLVTLFLLSLGNRPQGSKGAYSLIIVFFAMLMGYVMFTSVWIAYQGVRSAAENPNTPLLSNGAFRDILLSVAATYAIYLVASLLFFDPWHMLTSFVQYIFMTPSYINILNIFAFCNTHDVSWGTKDIDAVAIDLGVVEVKQATAEVAVPEQKDVGELYVEACQNLKRRAKEERPRRDPKTKQEDYYRAFRTKLVICWLITNLVLVAVICSADNAGYLGSFDQKTNYYMTAILWMVVVLAAFRFLGSCAYLVLKLFTG</sequence>
<evidence type="ECO:0000256" key="1">
    <source>
        <dbReference type="ARBA" id="ARBA00004651"/>
    </source>
</evidence>
<feature type="transmembrane region" description="Helical" evidence="15">
    <location>
        <begin position="1064"/>
        <end position="1086"/>
    </location>
</feature>
<dbReference type="Proteomes" id="UP000078561">
    <property type="component" value="Unassembled WGS sequence"/>
</dbReference>
<evidence type="ECO:0000256" key="7">
    <source>
        <dbReference type="ARBA" id="ARBA00022980"/>
    </source>
</evidence>
<dbReference type="NCBIfam" id="TIGR00307">
    <property type="entry name" value="eS8"/>
    <property type="match status" value="1"/>
</dbReference>
<dbReference type="Pfam" id="PF01201">
    <property type="entry name" value="Ribosomal_S8e"/>
    <property type="match status" value="1"/>
</dbReference>
<feature type="transmembrane region" description="Helical" evidence="15">
    <location>
        <begin position="901"/>
        <end position="920"/>
    </location>
</feature>
<evidence type="ECO:0000256" key="10">
    <source>
        <dbReference type="ARBA" id="ARBA00023274"/>
    </source>
</evidence>
<evidence type="ECO:0000256" key="4">
    <source>
        <dbReference type="ARBA" id="ARBA00022676"/>
    </source>
</evidence>
<dbReference type="GO" id="GO:0003735">
    <property type="term" value="F:structural constituent of ribosome"/>
    <property type="evidence" value="ECO:0007669"/>
    <property type="project" value="InterPro"/>
</dbReference>
<evidence type="ECO:0000256" key="11">
    <source>
        <dbReference type="ARBA" id="ARBA00023316"/>
    </source>
</evidence>
<protein>
    <recommendedName>
        <fullName evidence="13">40S ribosomal protein S8</fullName>
    </recommendedName>
</protein>
<dbReference type="PANTHER" id="PTHR22914">
    <property type="entry name" value="CHITIN SYNTHASE"/>
    <property type="match status" value="1"/>
</dbReference>
<keyword evidence="8 15" id="KW-1133">Transmembrane helix</keyword>
<feature type="transmembrane region" description="Helical" evidence="15">
    <location>
        <begin position="776"/>
        <end position="802"/>
    </location>
</feature>
<dbReference type="SUPFAM" id="SSF53448">
    <property type="entry name" value="Nucleotide-diphospho-sugar transferases"/>
    <property type="match status" value="1"/>
</dbReference>
<feature type="domain" description="Chitin synthase N-terminal" evidence="16">
    <location>
        <begin position="427"/>
        <end position="490"/>
    </location>
</feature>
<keyword evidence="10 13" id="KW-0687">Ribonucleoprotein</keyword>
<keyword evidence="7 13" id="KW-0689">Ribosomal protein</keyword>
<keyword evidence="4" id="KW-0328">Glycosyltransferase</keyword>
<dbReference type="OMA" id="HSIYKLW"/>
<comment type="subcellular location">
    <subcellularLocation>
        <location evidence="1">Cell membrane</location>
        <topology evidence="1">Multi-pass membrane protein</topology>
    </subcellularLocation>
</comment>
<evidence type="ECO:0000256" key="14">
    <source>
        <dbReference type="SAM" id="MobiDB-lite"/>
    </source>
</evidence>
<evidence type="ECO:0000256" key="3">
    <source>
        <dbReference type="ARBA" id="ARBA00022475"/>
    </source>
</evidence>
<dbReference type="InterPro" id="IPR013616">
    <property type="entry name" value="Chitin_synth_N"/>
</dbReference>